<reference evidence="1" key="1">
    <citation type="journal article" date="2020" name="Fungal Divers.">
        <title>Resolving the Mortierellaceae phylogeny through synthesis of multi-gene phylogenetics and phylogenomics.</title>
        <authorList>
            <person name="Vandepol N."/>
            <person name="Liber J."/>
            <person name="Desiro A."/>
            <person name="Na H."/>
            <person name="Kennedy M."/>
            <person name="Barry K."/>
            <person name="Grigoriev I.V."/>
            <person name="Miller A.N."/>
            <person name="O'Donnell K."/>
            <person name="Stajich J.E."/>
            <person name="Bonito G."/>
        </authorList>
    </citation>
    <scope>NUCLEOTIDE SEQUENCE</scope>
    <source>
        <strain evidence="1">NRRL 2769</strain>
    </source>
</reference>
<dbReference type="AlphaFoldDB" id="A0A9P6MNI1"/>
<sequence>PDNVQQKLSLKALDNNIEMDALSEKLSAITLSSDSSALGVSQGQVKLVYMDILNFSGAFFKCGNHWSFKSAQKKVKTFVQYAKNANLKLKIFIDAFNESDEMIMKWKHRREA</sequence>
<name>A0A9P6MNI1_9FUNG</name>
<evidence type="ECO:0000313" key="1">
    <source>
        <dbReference type="EMBL" id="KAG0008102.1"/>
    </source>
</evidence>
<dbReference type="EMBL" id="JAAAID010002043">
    <property type="protein sequence ID" value="KAG0008102.1"/>
    <property type="molecule type" value="Genomic_DNA"/>
</dbReference>
<proteinExistence type="predicted"/>
<accession>A0A9P6MNI1</accession>
<organism evidence="1 2">
    <name type="scientific">Entomortierella chlamydospora</name>
    <dbReference type="NCBI Taxonomy" id="101097"/>
    <lineage>
        <taxon>Eukaryota</taxon>
        <taxon>Fungi</taxon>
        <taxon>Fungi incertae sedis</taxon>
        <taxon>Mucoromycota</taxon>
        <taxon>Mortierellomycotina</taxon>
        <taxon>Mortierellomycetes</taxon>
        <taxon>Mortierellales</taxon>
        <taxon>Mortierellaceae</taxon>
        <taxon>Entomortierella</taxon>
    </lineage>
</organism>
<protein>
    <submittedName>
        <fullName evidence="1">Uncharacterized protein</fullName>
    </submittedName>
</protein>
<feature type="non-terminal residue" evidence="1">
    <location>
        <position position="1"/>
    </location>
</feature>
<gene>
    <name evidence="1" type="ORF">BGZ80_003850</name>
</gene>
<evidence type="ECO:0000313" key="2">
    <source>
        <dbReference type="Proteomes" id="UP000703661"/>
    </source>
</evidence>
<keyword evidence="2" id="KW-1185">Reference proteome</keyword>
<dbReference type="Proteomes" id="UP000703661">
    <property type="component" value="Unassembled WGS sequence"/>
</dbReference>
<comment type="caution">
    <text evidence="1">The sequence shown here is derived from an EMBL/GenBank/DDBJ whole genome shotgun (WGS) entry which is preliminary data.</text>
</comment>